<dbReference type="RefSeq" id="WP_232682374.1">
    <property type="nucleotide sequence ID" value="NZ_CP150845.1"/>
</dbReference>
<dbReference type="PROSITE" id="PS51257">
    <property type="entry name" value="PROKAR_LIPOPROTEIN"/>
    <property type="match status" value="1"/>
</dbReference>
<dbReference type="Proteomes" id="UP001623852">
    <property type="component" value="Chromosome"/>
</dbReference>
<organism evidence="1 2">
    <name type="scientific">Flavobacterium soyae</name>
    <dbReference type="NCBI Taxonomy" id="2903098"/>
    <lineage>
        <taxon>Bacteria</taxon>
        <taxon>Pseudomonadati</taxon>
        <taxon>Bacteroidota</taxon>
        <taxon>Flavobacteriia</taxon>
        <taxon>Flavobacteriales</taxon>
        <taxon>Flavobacteriaceae</taxon>
        <taxon>Flavobacterium</taxon>
    </lineage>
</organism>
<evidence type="ECO:0000313" key="1">
    <source>
        <dbReference type="EMBL" id="WYZ21629.1"/>
    </source>
</evidence>
<accession>A0ABZ2UMS6</accession>
<proteinExistence type="predicted"/>
<sequence length="174" mass="20495">MKYYTLLLVCLFVSCNSNNENYEKILKSLEKNYVVSNMPKKEILLCWNIDSLKFIKDSIEYKKTVEVFYKQKKSFVEYLIENKGDGNKYNNWVTTKPLCSSNMTEKDFVSNSKASIVLIDNLLVGNQTDIIVNDYIEKISRDSLKEIILDNRNENIKDLKREYVKYLNSIKKIK</sequence>
<evidence type="ECO:0008006" key="3">
    <source>
        <dbReference type="Google" id="ProtNLM"/>
    </source>
</evidence>
<name>A0ABZ2UMS6_9FLAO</name>
<protein>
    <recommendedName>
        <fullName evidence="3">Lipoprotein</fullName>
    </recommendedName>
</protein>
<reference evidence="1 2" key="1">
    <citation type="submission" date="2024-03" db="EMBL/GenBank/DDBJ databases">
        <title>Flavobacterium soyae.</title>
        <authorList>
            <person name="Zheng W."/>
        </authorList>
    </citation>
    <scope>NUCLEOTIDE SEQUENCE [LARGE SCALE GENOMIC DNA]</scope>
    <source>
        <strain evidence="1 2">55</strain>
    </source>
</reference>
<keyword evidence="2" id="KW-1185">Reference proteome</keyword>
<gene>
    <name evidence="1" type="ORF">AABD74_09200</name>
</gene>
<evidence type="ECO:0000313" key="2">
    <source>
        <dbReference type="Proteomes" id="UP001623852"/>
    </source>
</evidence>
<dbReference type="EMBL" id="CP150845">
    <property type="protein sequence ID" value="WYZ21629.1"/>
    <property type="molecule type" value="Genomic_DNA"/>
</dbReference>